<evidence type="ECO:0000313" key="4">
    <source>
        <dbReference type="Proteomes" id="UP000199069"/>
    </source>
</evidence>
<name>A0A0K3CTY2_RHOTO</name>
<evidence type="ECO:0000313" key="3">
    <source>
        <dbReference type="EMBL" id="PRQ70723.1"/>
    </source>
</evidence>
<proteinExistence type="predicted"/>
<feature type="region of interest" description="Disordered" evidence="1">
    <location>
        <begin position="1"/>
        <end position="126"/>
    </location>
</feature>
<evidence type="ECO:0000313" key="5">
    <source>
        <dbReference type="Proteomes" id="UP000239560"/>
    </source>
</evidence>
<organism evidence="2 4">
    <name type="scientific">Rhodotorula toruloides</name>
    <name type="common">Yeast</name>
    <name type="synonym">Rhodosporidium toruloides</name>
    <dbReference type="NCBI Taxonomy" id="5286"/>
    <lineage>
        <taxon>Eukaryota</taxon>
        <taxon>Fungi</taxon>
        <taxon>Dikarya</taxon>
        <taxon>Basidiomycota</taxon>
        <taxon>Pucciniomycotina</taxon>
        <taxon>Microbotryomycetes</taxon>
        <taxon>Sporidiobolales</taxon>
        <taxon>Sporidiobolaceae</taxon>
        <taxon>Rhodotorula</taxon>
    </lineage>
</organism>
<dbReference type="EMBL" id="LCTV02000014">
    <property type="protein sequence ID" value="PRQ70723.1"/>
    <property type="molecule type" value="Genomic_DNA"/>
</dbReference>
<keyword evidence="4" id="KW-1185">Reference proteome</keyword>
<gene>
    <name evidence="2" type="primary">FGENESH: predicted gene_14.112</name>
    <name evidence="3" type="ORF">AAT19DRAFT_10880</name>
    <name evidence="2" type="ORF">BN2166_0065620</name>
</gene>
<dbReference type="AlphaFoldDB" id="A0A0K3CTY2"/>
<protein>
    <submittedName>
        <fullName evidence="2">Uncharacterized protein</fullName>
    </submittedName>
</protein>
<sequence>MSRFSNGATREDKVGLRSFLGADSPILGSRRPSAAPIQARNDGPSQCRSSSHSRSFSSSLAGLFLPRRSSDSGPSSSSPASPTSSFGSTSSSVQVRPLSFPAPGRSASTAVQTSTRRGVSSLTKFKSSTAVSAASSRISWPLERDCEAAAVWVSGYREDGGADDRSRARKLEARVDCRCRDCGTGDRRRVSVM</sequence>
<accession>A0A0K3CTY2</accession>
<dbReference type="Proteomes" id="UP000239560">
    <property type="component" value="Unassembled WGS sequence"/>
</dbReference>
<feature type="compositionally biased region" description="Low complexity" evidence="1">
    <location>
        <begin position="71"/>
        <end position="92"/>
    </location>
</feature>
<reference evidence="2 4" key="1">
    <citation type="submission" date="2015-07" db="EMBL/GenBank/DDBJ databases">
        <authorList>
            <person name="Cajimat M.N.B."/>
            <person name="Milazzo M.L."/>
            <person name="Fulhorst C.F."/>
        </authorList>
    </citation>
    <scope>NUCLEOTIDE SEQUENCE [LARGE SCALE GENOMIC DNA]</scope>
    <source>
        <strain evidence="2">Single colony</strain>
    </source>
</reference>
<evidence type="ECO:0000313" key="2">
    <source>
        <dbReference type="EMBL" id="CTR10701.1"/>
    </source>
</evidence>
<feature type="compositionally biased region" description="Low complexity" evidence="1">
    <location>
        <begin position="45"/>
        <end position="59"/>
    </location>
</feature>
<reference evidence="3 5" key="2">
    <citation type="journal article" date="2018" name="Elife">
        <title>Functional genomics of lipid metabolism in the oleaginous yeast Rhodosporidium toruloides.</title>
        <authorList>
            <person name="Coradetti S.T."/>
            <person name="Pinel D."/>
            <person name="Geiselman G."/>
            <person name="Ito M."/>
            <person name="Mondo S."/>
            <person name="Reilly M.C."/>
            <person name="Cheng Y.F."/>
            <person name="Bauer S."/>
            <person name="Grigoriev I."/>
            <person name="Gladden J.M."/>
            <person name="Simmons B.A."/>
            <person name="Brem R."/>
            <person name="Arkin A.P."/>
            <person name="Skerker J.M."/>
        </authorList>
    </citation>
    <scope>NUCLEOTIDE SEQUENCE [LARGE SCALE GENOMIC DNA]</scope>
    <source>
        <strain evidence="3 5">NBRC 0880</strain>
    </source>
</reference>
<dbReference type="Proteomes" id="UP000199069">
    <property type="component" value="Unassembled WGS sequence"/>
</dbReference>
<feature type="compositionally biased region" description="Polar residues" evidence="1">
    <location>
        <begin position="106"/>
        <end position="126"/>
    </location>
</feature>
<dbReference type="OrthoDB" id="10570668at2759"/>
<evidence type="ECO:0000256" key="1">
    <source>
        <dbReference type="SAM" id="MobiDB-lite"/>
    </source>
</evidence>
<dbReference type="EMBL" id="CWKI01000014">
    <property type="protein sequence ID" value="CTR10701.1"/>
    <property type="molecule type" value="Genomic_DNA"/>
</dbReference>